<dbReference type="AlphaFoldDB" id="A0AAE0VFQ2"/>
<sequence length="138" mass="15499">MACMAATACHVKEGEVPEDNYILPSSDYQNNLYGSWKTYKDKQPSSNNHLFGMFHNRTNKLSVKKFGRFCEMSGFYQCSYNYSAFGIGIRIEDIDIAVHRLGGLKNSVISSWQEVGRCSWNGHAIYGRNGPALYPAGI</sequence>
<evidence type="ECO:0000313" key="2">
    <source>
        <dbReference type="Proteomes" id="UP001195483"/>
    </source>
</evidence>
<keyword evidence="2" id="KW-1185">Reference proteome</keyword>
<reference evidence="1" key="2">
    <citation type="journal article" date="2021" name="Genome Biol. Evol.">
        <title>Developing a high-quality reference genome for a parasitic bivalve with doubly uniparental inheritance (Bivalvia: Unionida).</title>
        <authorList>
            <person name="Smith C.H."/>
        </authorList>
    </citation>
    <scope>NUCLEOTIDE SEQUENCE</scope>
    <source>
        <strain evidence="1">CHS0354</strain>
        <tissue evidence="1">Mantle</tissue>
    </source>
</reference>
<reference evidence="1" key="1">
    <citation type="journal article" date="2021" name="Genome Biol. Evol.">
        <title>A High-Quality Reference Genome for a Parasitic Bivalve with Doubly Uniparental Inheritance (Bivalvia: Unionida).</title>
        <authorList>
            <person name="Smith C.H."/>
        </authorList>
    </citation>
    <scope>NUCLEOTIDE SEQUENCE</scope>
    <source>
        <strain evidence="1">CHS0354</strain>
    </source>
</reference>
<reference evidence="1" key="3">
    <citation type="submission" date="2023-05" db="EMBL/GenBank/DDBJ databases">
        <authorList>
            <person name="Smith C.H."/>
        </authorList>
    </citation>
    <scope>NUCLEOTIDE SEQUENCE</scope>
    <source>
        <strain evidence="1">CHS0354</strain>
        <tissue evidence="1">Mantle</tissue>
    </source>
</reference>
<protein>
    <submittedName>
        <fullName evidence="1">Uncharacterized protein</fullName>
    </submittedName>
</protein>
<comment type="caution">
    <text evidence="1">The sequence shown here is derived from an EMBL/GenBank/DDBJ whole genome shotgun (WGS) entry which is preliminary data.</text>
</comment>
<dbReference type="Proteomes" id="UP001195483">
    <property type="component" value="Unassembled WGS sequence"/>
</dbReference>
<accession>A0AAE0VFQ2</accession>
<name>A0AAE0VFQ2_9BIVA</name>
<dbReference type="EMBL" id="JAEAOA010000697">
    <property type="protein sequence ID" value="KAK3576569.1"/>
    <property type="molecule type" value="Genomic_DNA"/>
</dbReference>
<organism evidence="1 2">
    <name type="scientific">Potamilus streckersoni</name>
    <dbReference type="NCBI Taxonomy" id="2493646"/>
    <lineage>
        <taxon>Eukaryota</taxon>
        <taxon>Metazoa</taxon>
        <taxon>Spiralia</taxon>
        <taxon>Lophotrochozoa</taxon>
        <taxon>Mollusca</taxon>
        <taxon>Bivalvia</taxon>
        <taxon>Autobranchia</taxon>
        <taxon>Heteroconchia</taxon>
        <taxon>Palaeoheterodonta</taxon>
        <taxon>Unionida</taxon>
        <taxon>Unionoidea</taxon>
        <taxon>Unionidae</taxon>
        <taxon>Ambleminae</taxon>
        <taxon>Lampsilini</taxon>
        <taxon>Potamilus</taxon>
    </lineage>
</organism>
<evidence type="ECO:0000313" key="1">
    <source>
        <dbReference type="EMBL" id="KAK3576569.1"/>
    </source>
</evidence>
<proteinExistence type="predicted"/>
<gene>
    <name evidence="1" type="ORF">CHS0354_011248</name>
</gene>